<dbReference type="SUPFAM" id="SSF63829">
    <property type="entry name" value="Calcium-dependent phosphotriesterase"/>
    <property type="match status" value="2"/>
</dbReference>
<protein>
    <submittedName>
        <fullName evidence="6">S-layer homology domain-containing protein</fullName>
    </submittedName>
</protein>
<dbReference type="PANTHER" id="PTHR24104:SF25">
    <property type="entry name" value="PROTEIN LIN-41"/>
    <property type="match status" value="1"/>
</dbReference>
<keyword evidence="4" id="KW-0732">Signal</keyword>
<feature type="signal peptide" evidence="4">
    <location>
        <begin position="1"/>
        <end position="28"/>
    </location>
</feature>
<reference evidence="6" key="1">
    <citation type="submission" date="2020-09" db="EMBL/GenBank/DDBJ databases">
        <title>A novel bacterium of genus Paenibacillus, isolated from South China Sea.</title>
        <authorList>
            <person name="Huang H."/>
            <person name="Mo K."/>
            <person name="Hu Y."/>
        </authorList>
    </citation>
    <scope>NUCLEOTIDE SEQUENCE</scope>
    <source>
        <strain evidence="6">IB182493</strain>
    </source>
</reference>
<name>A0A927CVJ9_9BACL</name>
<feature type="domain" description="SLH" evidence="5">
    <location>
        <begin position="950"/>
        <end position="1010"/>
    </location>
</feature>
<dbReference type="GO" id="GO:0008270">
    <property type="term" value="F:zinc ion binding"/>
    <property type="evidence" value="ECO:0007669"/>
    <property type="project" value="UniProtKB-KW"/>
</dbReference>
<dbReference type="InterPro" id="IPR050952">
    <property type="entry name" value="TRIM-NHL_E3_ligases"/>
</dbReference>
<dbReference type="InterPro" id="IPR001258">
    <property type="entry name" value="NHL_repeat"/>
</dbReference>
<evidence type="ECO:0000256" key="4">
    <source>
        <dbReference type="SAM" id="SignalP"/>
    </source>
</evidence>
<dbReference type="InterPro" id="IPR011042">
    <property type="entry name" value="6-blade_b-propeller_TolB-like"/>
</dbReference>
<dbReference type="InterPro" id="IPR001119">
    <property type="entry name" value="SLH_dom"/>
</dbReference>
<comment type="caution">
    <text evidence="6">The sequence shown here is derived from an EMBL/GenBank/DDBJ whole genome shotgun (WGS) entry which is preliminary data.</text>
</comment>
<evidence type="ECO:0000256" key="1">
    <source>
        <dbReference type="ARBA" id="ARBA00022737"/>
    </source>
</evidence>
<feature type="region of interest" description="Disordered" evidence="3">
    <location>
        <begin position="700"/>
        <end position="723"/>
    </location>
</feature>
<dbReference type="PROSITE" id="PS51125">
    <property type="entry name" value="NHL"/>
    <property type="match status" value="1"/>
</dbReference>
<dbReference type="AlphaFoldDB" id="A0A927CVJ9"/>
<dbReference type="Pfam" id="PF00395">
    <property type="entry name" value="SLH"/>
    <property type="match status" value="3"/>
</dbReference>
<dbReference type="CDD" id="cd05819">
    <property type="entry name" value="NHL"/>
    <property type="match status" value="1"/>
</dbReference>
<evidence type="ECO:0000256" key="3">
    <source>
        <dbReference type="SAM" id="MobiDB-lite"/>
    </source>
</evidence>
<gene>
    <name evidence="6" type="ORF">IDH41_27510</name>
</gene>
<dbReference type="InterPro" id="IPR025883">
    <property type="entry name" value="Cadherin-like_domain"/>
</dbReference>
<evidence type="ECO:0000313" key="7">
    <source>
        <dbReference type="Proteomes" id="UP000632125"/>
    </source>
</evidence>
<accession>A0A927CVJ9</accession>
<evidence type="ECO:0000259" key="5">
    <source>
        <dbReference type="PROSITE" id="PS51272"/>
    </source>
</evidence>
<keyword evidence="7" id="KW-1185">Reference proteome</keyword>
<dbReference type="Proteomes" id="UP000632125">
    <property type="component" value="Unassembled WGS sequence"/>
</dbReference>
<proteinExistence type="predicted"/>
<feature type="domain" description="SLH" evidence="5">
    <location>
        <begin position="1082"/>
        <end position="1143"/>
    </location>
</feature>
<feature type="compositionally biased region" description="Gly residues" evidence="3">
    <location>
        <begin position="707"/>
        <end position="718"/>
    </location>
</feature>
<evidence type="ECO:0000256" key="2">
    <source>
        <dbReference type="PROSITE-ProRule" id="PRU00504"/>
    </source>
</evidence>
<sequence>MKLMRSLNRITCLALAACVLAYGGAVLAAPSVSAEGGGGYRFERMTPEKQYFFEYIQDIAADGAGKLYVAMSHGVEVYSPEGELLASWDAVGFEEDQDPVGISPRRLAVDADGFVYVYSQSLQSMNDKMIYKLDVSGGQWPKVVGEWNGAEQFDYISGLAADSVTGSVYAADPERGSVWVLDNAGGIGEWGAYAVPEEADRAFVEPIDVAVDGDGNLFVIEEEERIVKLDGTGQLTDEWKETDIILPGPDGPVPTEVESLTGIAAGADGYLYAADESASRLIRFDADWSAAAVGENGYGSAQFSSLSDLAVFDGGVYAADTNKASIQKFGADLGLLDEWGKSGDQPGYFLEPGNIAIDREGNVLAADRGNERIQLFDNDLRFIAEQVGGDGFEPSGVAVDAAGLVYITSGGSLYRFNRSTGTADELYSGIWGVADIAIDRDGILYATSGSSVLKLDQATYDPDEPDMETFIDGGSWNLESIAIDRNEGILYATNKHTIAAYGLDDGEPISANWDAVSGGSGDYTDLAVDAAGNLYVTVASQGIVYKLAVRDIEENRKLGEIIDILGGEGTGEGEFEYLYKIAIDPSGNVFAADRDSNRLQKFEFLLNQLADLTLSAGELDTEFDPQRNSYTAQVSNEVSQIAVTPTARAAGSVIRVNGEEVDSGGTSAPISLAAGTDTVITVAVEADDGQFRSYSLTVSRTADSGGDRGNGGGGGGSDGTVTAPGDALLDEAIGGQAGRVLLQDAQASVSADGTLSVAISRKGVDALLALASRPSSVVIGTLPNEAAKTVLSVPASITELSAGNPQAVLEFQSPQGLLRLPLAELARQVEPDADSIEIALAVQEDRNGNGMAQEHGAADVGAGLIRVELNAVRPDGSRFGARFGGGYARYAMKLPAGAGQVPAYELAGIALDESGEAVPRPVPTLFGAGADGANAEFWLKGSAVLTVWRHAQAFEDGGEVPYAADAIRALSNKFVLRGVSEDRFMPKSEVTRAQFITMMIQSLGIQPAQGDGAAFADVTPGQWHYDAIMTAYGLGLANGYEDGRFQPGKSLSRQEMVTMLYNALKFTGQIEPLANEEINSRLGGFEDEASIAAWAREAVAYAVKHGIVRGTSSGTFSPDTVSNRAQGAMIIHGMMRQLGLINS</sequence>
<keyword evidence="1" id="KW-0677">Repeat</keyword>
<feature type="chain" id="PRO_5037404307" evidence="4">
    <location>
        <begin position="29"/>
        <end position="1143"/>
    </location>
</feature>
<feature type="domain" description="SLH" evidence="5">
    <location>
        <begin position="1011"/>
        <end position="1074"/>
    </location>
</feature>
<evidence type="ECO:0000313" key="6">
    <source>
        <dbReference type="EMBL" id="MBD2872335.1"/>
    </source>
</evidence>
<dbReference type="Gene3D" id="2.120.10.30">
    <property type="entry name" value="TolB, C-terminal domain"/>
    <property type="match status" value="4"/>
</dbReference>
<dbReference type="PROSITE" id="PS51272">
    <property type="entry name" value="SLH"/>
    <property type="match status" value="3"/>
</dbReference>
<dbReference type="PANTHER" id="PTHR24104">
    <property type="entry name" value="E3 UBIQUITIN-PROTEIN LIGASE NHLRC1-RELATED"/>
    <property type="match status" value="1"/>
</dbReference>
<feature type="repeat" description="NHL" evidence="2">
    <location>
        <begin position="340"/>
        <end position="379"/>
    </location>
</feature>
<organism evidence="6 7">
    <name type="scientific">Paenibacillus arenilitoris</name>
    <dbReference type="NCBI Taxonomy" id="2772299"/>
    <lineage>
        <taxon>Bacteria</taxon>
        <taxon>Bacillati</taxon>
        <taxon>Bacillota</taxon>
        <taxon>Bacilli</taxon>
        <taxon>Bacillales</taxon>
        <taxon>Paenibacillaceae</taxon>
        <taxon>Paenibacillus</taxon>
    </lineage>
</organism>
<dbReference type="EMBL" id="JACXIY010000045">
    <property type="protein sequence ID" value="MBD2872335.1"/>
    <property type="molecule type" value="Genomic_DNA"/>
</dbReference>
<dbReference type="SUPFAM" id="SSF101898">
    <property type="entry name" value="NHL repeat"/>
    <property type="match status" value="1"/>
</dbReference>
<dbReference type="Pfam" id="PF12733">
    <property type="entry name" value="Cadherin-like"/>
    <property type="match status" value="1"/>
</dbReference>